<dbReference type="KEGG" id="vg:55601456"/>
<accession>A0A1J0GVV2</accession>
<reference evidence="1 2" key="1">
    <citation type="submission" date="2016-09" db="EMBL/GenBank/DDBJ databases">
        <title>Complete Genome Sequence of Streptomyces 5a phage BRock.</title>
        <authorList>
            <person name="Crossman A."/>
            <person name="Baron S."/>
            <person name="Jamdagni P."/>
            <person name="Khatri P."/>
            <person name="Sharma D."/>
            <person name="Pandey M."/>
            <person name="Goyal S."/>
            <person name="Kumar S."/>
            <person name="Phogat A."/>
            <person name="Chawla G."/>
            <person name="Pasricha M."/>
            <person name="Gupta K."/>
            <person name="Bazzad D."/>
            <person name="Aggarwal V."/>
            <person name="Poughat A."/>
            <person name="Singh K."/>
            <person name="Rana P."/>
            <person name="Gautam R."/>
            <person name="Sharma V."/>
            <person name="Tyagi D."/>
            <person name="Shahi A."/>
            <person name="Jangra N."/>
            <person name="Malik M."/>
            <person name="Sidhu P.K."/>
            <person name="Malik S."/>
            <person name="Ghalyan Y."/>
            <person name="Sharma S.S."/>
            <person name="Malik A."/>
            <person name="Chuttani R."/>
            <person name="Bamal N."/>
            <person name="Bhadula D."/>
            <person name="Batra A."/>
            <person name="Temple L."/>
            <person name="Nehra K."/>
        </authorList>
    </citation>
    <scope>NUCLEOTIDE SEQUENCE [LARGE SCALE GENOMIC DNA]</scope>
</reference>
<dbReference type="RefSeq" id="YP_009831767.1">
    <property type="nucleotide sequence ID" value="NC_048650.1"/>
</dbReference>
<protein>
    <submittedName>
        <fullName evidence="1">Uncharacterized protein</fullName>
    </submittedName>
</protein>
<dbReference type="EMBL" id="KX925554">
    <property type="protein sequence ID" value="APC46304.1"/>
    <property type="molecule type" value="Genomic_DNA"/>
</dbReference>
<proteinExistence type="predicted"/>
<dbReference type="Proteomes" id="UP000224898">
    <property type="component" value="Segment"/>
</dbReference>
<name>A0A1J0GVV2_9CAUD</name>
<dbReference type="GeneID" id="55601456"/>
<keyword evidence="2" id="KW-1185">Reference proteome</keyword>
<organism evidence="1 2">
    <name type="scientific">Streptomyces phage BRock</name>
    <dbReference type="NCBI Taxonomy" id="1913591"/>
    <lineage>
        <taxon>Viruses</taxon>
        <taxon>Duplodnaviria</taxon>
        <taxon>Heunggongvirae</taxon>
        <taxon>Uroviricota</taxon>
        <taxon>Caudoviricetes</taxon>
        <taxon>Borockvirus</taxon>
        <taxon>Borockvirus brock</taxon>
    </lineage>
</organism>
<sequence length="176" mass="20273">MSETLTGLFICKICKEINEIPDYEPAEADRDTRIGYLADVHLRRHPSFEDRIITDWASLGSVPTKAWNNADYRKQITKKILESEGLTGFDAEFYATQDTFKADAFACWKRHNRPAYVSVTQSRCQDYLSGSKELKPDTAVERKAAGLPKYDDVKVKKMFLCQYCPYHQSVMNEKNK</sequence>
<evidence type="ECO:0000313" key="1">
    <source>
        <dbReference type="EMBL" id="APC46304.1"/>
    </source>
</evidence>
<evidence type="ECO:0000313" key="2">
    <source>
        <dbReference type="Proteomes" id="UP000224898"/>
    </source>
</evidence>